<evidence type="ECO:0000313" key="4">
    <source>
        <dbReference type="Proteomes" id="UP000696931"/>
    </source>
</evidence>
<keyword evidence="1" id="KW-0812">Transmembrane</keyword>
<evidence type="ECO:0000256" key="1">
    <source>
        <dbReference type="SAM" id="Phobius"/>
    </source>
</evidence>
<evidence type="ECO:0000259" key="2">
    <source>
        <dbReference type="Pfam" id="PF14341"/>
    </source>
</evidence>
<name>A0A933SDD8_UNCEI</name>
<keyword evidence="1" id="KW-1133">Transmembrane helix</keyword>
<feature type="transmembrane region" description="Helical" evidence="1">
    <location>
        <begin position="12"/>
        <end position="34"/>
    </location>
</feature>
<proteinExistence type="predicted"/>
<dbReference type="AlphaFoldDB" id="A0A933SDD8"/>
<feature type="domain" description="Type 4 fimbrial biogenesis protein PilX N-terminal" evidence="2">
    <location>
        <begin position="12"/>
        <end position="61"/>
    </location>
</feature>
<dbReference type="Proteomes" id="UP000696931">
    <property type="component" value="Unassembled WGS sequence"/>
</dbReference>
<keyword evidence="1" id="KW-0472">Membrane</keyword>
<dbReference type="Pfam" id="PF14341">
    <property type="entry name" value="PilX_N"/>
    <property type="match status" value="1"/>
</dbReference>
<gene>
    <name evidence="3" type="ORF">HZA61_11280</name>
</gene>
<dbReference type="InterPro" id="IPR025746">
    <property type="entry name" value="PilX_N_dom"/>
</dbReference>
<dbReference type="EMBL" id="JACRIW010000081">
    <property type="protein sequence ID" value="MBI5170062.1"/>
    <property type="molecule type" value="Genomic_DNA"/>
</dbReference>
<sequence>MKDALRLSRDEKGVALAIALLVLLVLTVLGIMLMTSANMDRRAVGYNVRGSQALNVAEAGVSEAMSRIRNNDVNMSPTNPRAVAQIFTCVAGSVPTLGTDSTGLATSQPAGNWLDYSTAARGERVLTVKYKTNTAGTAVMRYDPTLAEPVNTSTGYPIYVITATGMQGTSRRTIQTEVIQKPFNAIAKAALAANQDIRFIGNAVVCGYNHSASTPDNDGDNGRGVMPGDATHCIDNETGSGNLPGSWTTGGTTNGGTAFQAGSPSANLSGQTGFYSGPWDALGMSQADFLSWIGAPISTAPASLNGIYYIDGDGTVGNQSTNIGIHGGSGEGMMYVDGDLTVNATFSYRGLLYVEGDLKMNGTAWILGGVIVKGRSEIRQNGGATILYSSDAISQALARYGGQFVTLSWRELP</sequence>
<comment type="caution">
    <text evidence="3">The sequence shown here is derived from an EMBL/GenBank/DDBJ whole genome shotgun (WGS) entry which is preliminary data.</text>
</comment>
<protein>
    <recommendedName>
        <fullName evidence="2">Type 4 fimbrial biogenesis protein PilX N-terminal domain-containing protein</fullName>
    </recommendedName>
</protein>
<organism evidence="3 4">
    <name type="scientific">Eiseniibacteriota bacterium</name>
    <dbReference type="NCBI Taxonomy" id="2212470"/>
    <lineage>
        <taxon>Bacteria</taxon>
        <taxon>Candidatus Eiseniibacteriota</taxon>
    </lineage>
</organism>
<reference evidence="3" key="1">
    <citation type="submission" date="2020-07" db="EMBL/GenBank/DDBJ databases">
        <title>Huge and variable diversity of episymbiotic CPR bacteria and DPANN archaea in groundwater ecosystems.</title>
        <authorList>
            <person name="He C.Y."/>
            <person name="Keren R."/>
            <person name="Whittaker M."/>
            <person name="Farag I.F."/>
            <person name="Doudna J."/>
            <person name="Cate J.H.D."/>
            <person name="Banfield J.F."/>
        </authorList>
    </citation>
    <scope>NUCLEOTIDE SEQUENCE</scope>
    <source>
        <strain evidence="3">NC_groundwater_1813_Pr3_B-0.1um_71_17</strain>
    </source>
</reference>
<evidence type="ECO:0000313" key="3">
    <source>
        <dbReference type="EMBL" id="MBI5170062.1"/>
    </source>
</evidence>
<accession>A0A933SDD8</accession>